<dbReference type="KEGG" id="sfz:SFLOR_v1c07390"/>
<reference evidence="5 6" key="1">
    <citation type="submission" date="2017-12" db="EMBL/GenBank/DDBJ databases">
        <title>Complete genome sequence of Spiroplasma floricola 23-6 (ATCC 29989).</title>
        <authorList>
            <person name="Tsai Y.-M."/>
            <person name="Wu P.-S."/>
            <person name="Lo W.-S."/>
            <person name="Kuo C.-H."/>
        </authorList>
    </citation>
    <scope>NUCLEOTIDE SEQUENCE [LARGE SCALE GENOMIC DNA]</scope>
    <source>
        <strain evidence="5 6">23-6</strain>
    </source>
</reference>
<evidence type="ECO:0000313" key="5">
    <source>
        <dbReference type="EMBL" id="AUB31787.1"/>
    </source>
</evidence>
<gene>
    <name evidence="5" type="ORF">SFLOR_v1c07390</name>
</gene>
<dbReference type="RefSeq" id="WP_100916756.1">
    <property type="nucleotide sequence ID" value="NZ_CP025057.1"/>
</dbReference>
<keyword evidence="1" id="KW-0813">Transport</keyword>
<evidence type="ECO:0000256" key="3">
    <source>
        <dbReference type="ARBA" id="ARBA00022840"/>
    </source>
</evidence>
<protein>
    <submittedName>
        <fullName evidence="5">ABC transporter ATP-binding protein</fullName>
    </submittedName>
</protein>
<proteinExistence type="predicted"/>
<organism evidence="5 6">
    <name type="scientific">Spiroplasma floricola 23-6</name>
    <dbReference type="NCBI Taxonomy" id="1336749"/>
    <lineage>
        <taxon>Bacteria</taxon>
        <taxon>Bacillati</taxon>
        <taxon>Mycoplasmatota</taxon>
        <taxon>Mollicutes</taxon>
        <taxon>Entomoplasmatales</taxon>
        <taxon>Spiroplasmataceae</taxon>
        <taxon>Spiroplasma</taxon>
    </lineage>
</organism>
<evidence type="ECO:0000313" key="6">
    <source>
        <dbReference type="Proteomes" id="UP000231823"/>
    </source>
</evidence>
<dbReference type="OrthoDB" id="9779029at2"/>
<keyword evidence="6" id="KW-1185">Reference proteome</keyword>
<dbReference type="InterPro" id="IPR003439">
    <property type="entry name" value="ABC_transporter-like_ATP-bd"/>
</dbReference>
<accession>A0A2K8SEA1</accession>
<dbReference type="AlphaFoldDB" id="A0A2K8SEA1"/>
<keyword evidence="3 5" id="KW-0067">ATP-binding</keyword>
<dbReference type="SUPFAM" id="SSF52540">
    <property type="entry name" value="P-loop containing nucleoside triphosphate hydrolases"/>
    <property type="match status" value="1"/>
</dbReference>
<sequence length="311" mass="36706">MEKIVINFQNFEKKFKRTKIGPIDLQINEGNITALCGRSGSGKSVILNSIIGAIKKYKGNIFFADENRRKRKSYLQNSLFGFYTQMDFSLYDISAYSFLKLICLSFNIEKDKIKEEIEYWMTYFGLWEDRDKKVKNFSWGMKNRMNLIMCFIKRTEIIILDEPGANLDSYWRNKIKNLLKDYKKEGKTVIISAHNIDEIWDIIDDYVILGDGLKIFQGSNQELNIYNKYKLFLDKKFDVDKFKEFLKQKNIKSFKYNDDENSIVFATNSLKEINWVFLYFIGLANPILNLIKLPINMESINKAIEDNKVKK</sequence>
<evidence type="ECO:0000256" key="1">
    <source>
        <dbReference type="ARBA" id="ARBA00022448"/>
    </source>
</evidence>
<dbReference type="SMART" id="SM00382">
    <property type="entry name" value="AAA"/>
    <property type="match status" value="1"/>
</dbReference>
<dbReference type="PANTHER" id="PTHR42939">
    <property type="entry name" value="ABC TRANSPORTER ATP-BINDING PROTEIN ALBC-RELATED"/>
    <property type="match status" value="1"/>
</dbReference>
<dbReference type="PANTHER" id="PTHR42939:SF1">
    <property type="entry name" value="ABC TRANSPORTER ATP-BINDING PROTEIN ALBC-RELATED"/>
    <property type="match status" value="1"/>
</dbReference>
<dbReference type="GO" id="GO:0016887">
    <property type="term" value="F:ATP hydrolysis activity"/>
    <property type="evidence" value="ECO:0007669"/>
    <property type="project" value="InterPro"/>
</dbReference>
<dbReference type="InterPro" id="IPR003593">
    <property type="entry name" value="AAA+_ATPase"/>
</dbReference>
<dbReference type="InterPro" id="IPR027417">
    <property type="entry name" value="P-loop_NTPase"/>
</dbReference>
<evidence type="ECO:0000259" key="4">
    <source>
        <dbReference type="PROSITE" id="PS50893"/>
    </source>
</evidence>
<dbReference type="Gene3D" id="3.40.50.300">
    <property type="entry name" value="P-loop containing nucleotide triphosphate hydrolases"/>
    <property type="match status" value="1"/>
</dbReference>
<dbReference type="PROSITE" id="PS50893">
    <property type="entry name" value="ABC_TRANSPORTER_2"/>
    <property type="match status" value="1"/>
</dbReference>
<dbReference type="Pfam" id="PF00005">
    <property type="entry name" value="ABC_tran"/>
    <property type="match status" value="1"/>
</dbReference>
<name>A0A2K8SEA1_9MOLU</name>
<dbReference type="Proteomes" id="UP000231823">
    <property type="component" value="Chromosome"/>
</dbReference>
<dbReference type="EMBL" id="CP025057">
    <property type="protein sequence ID" value="AUB31787.1"/>
    <property type="molecule type" value="Genomic_DNA"/>
</dbReference>
<keyword evidence="2" id="KW-0547">Nucleotide-binding</keyword>
<dbReference type="InterPro" id="IPR051782">
    <property type="entry name" value="ABC_Transporter_VariousFunc"/>
</dbReference>
<dbReference type="GO" id="GO:0005524">
    <property type="term" value="F:ATP binding"/>
    <property type="evidence" value="ECO:0007669"/>
    <property type="project" value="UniProtKB-KW"/>
</dbReference>
<feature type="domain" description="ABC transporter" evidence="4">
    <location>
        <begin position="1"/>
        <end position="236"/>
    </location>
</feature>
<evidence type="ECO:0000256" key="2">
    <source>
        <dbReference type="ARBA" id="ARBA00022741"/>
    </source>
</evidence>